<gene>
    <name evidence="2" type="ORF">EAG_12301</name>
</gene>
<feature type="compositionally biased region" description="Basic and acidic residues" evidence="1">
    <location>
        <begin position="323"/>
        <end position="342"/>
    </location>
</feature>
<evidence type="ECO:0000256" key="1">
    <source>
        <dbReference type="SAM" id="MobiDB-lite"/>
    </source>
</evidence>
<accession>E2AWM4</accession>
<sequence length="363" mass="40539">MCEQNKIPVRDVQVVRIGMIKGKESPAIGRRVIKTSRYPLALDEDVRRLTRTMNTRFTSGEKIAVGGRRRGRNLLKYAALHQAFKSARVLSADFELFPEVAGSSAAFSHQRRSEQKRKSTGNNNRANKTSVEMLDVRFCARSPALLKTGGARGPGTLSRIRASPKRAARRTLLHRTSLHTERPDGIIPAALIPVPVAQSYGFASETLLRPAPTSSHETGYARRWLSPRTPGNRILKALSYAHVCASGARGDFNDDRAEIRPMRRSWKEVKEYSGKGNCVKQTVTRKTTDLLSSGVERTYNLCEMKRETQVYKKKRTRGKRKRDREIFPRGRQEGGGKVDRGLSHYACSEETTGLDTGTAAIDS</sequence>
<organism evidence="3">
    <name type="scientific">Camponotus floridanus</name>
    <name type="common">Florida carpenter ant</name>
    <dbReference type="NCBI Taxonomy" id="104421"/>
    <lineage>
        <taxon>Eukaryota</taxon>
        <taxon>Metazoa</taxon>
        <taxon>Ecdysozoa</taxon>
        <taxon>Arthropoda</taxon>
        <taxon>Hexapoda</taxon>
        <taxon>Insecta</taxon>
        <taxon>Pterygota</taxon>
        <taxon>Neoptera</taxon>
        <taxon>Endopterygota</taxon>
        <taxon>Hymenoptera</taxon>
        <taxon>Apocrita</taxon>
        <taxon>Aculeata</taxon>
        <taxon>Formicoidea</taxon>
        <taxon>Formicidae</taxon>
        <taxon>Formicinae</taxon>
        <taxon>Camponotus</taxon>
    </lineage>
</organism>
<dbReference type="InParanoid" id="E2AWM4"/>
<evidence type="ECO:0000313" key="2">
    <source>
        <dbReference type="EMBL" id="EFN62188.1"/>
    </source>
</evidence>
<feature type="region of interest" description="Disordered" evidence="1">
    <location>
        <begin position="105"/>
        <end position="128"/>
    </location>
</feature>
<evidence type="ECO:0000313" key="3">
    <source>
        <dbReference type="Proteomes" id="UP000000311"/>
    </source>
</evidence>
<proteinExistence type="predicted"/>
<feature type="region of interest" description="Disordered" evidence="1">
    <location>
        <begin position="314"/>
        <end position="342"/>
    </location>
</feature>
<protein>
    <submittedName>
        <fullName evidence="2">Uncharacterized protein</fullName>
    </submittedName>
</protein>
<dbReference type="EMBL" id="GL443346">
    <property type="protein sequence ID" value="EFN62188.1"/>
    <property type="molecule type" value="Genomic_DNA"/>
</dbReference>
<dbReference type="AlphaFoldDB" id="E2AWM4"/>
<keyword evidence="3" id="KW-1185">Reference proteome</keyword>
<name>E2AWM4_CAMFO</name>
<reference evidence="2 3" key="1">
    <citation type="journal article" date="2010" name="Science">
        <title>Genomic comparison of the ants Camponotus floridanus and Harpegnathos saltator.</title>
        <authorList>
            <person name="Bonasio R."/>
            <person name="Zhang G."/>
            <person name="Ye C."/>
            <person name="Mutti N.S."/>
            <person name="Fang X."/>
            <person name="Qin N."/>
            <person name="Donahue G."/>
            <person name="Yang P."/>
            <person name="Li Q."/>
            <person name="Li C."/>
            <person name="Zhang P."/>
            <person name="Huang Z."/>
            <person name="Berger S.L."/>
            <person name="Reinberg D."/>
            <person name="Wang J."/>
            <person name="Liebig J."/>
        </authorList>
    </citation>
    <scope>NUCLEOTIDE SEQUENCE [LARGE SCALE GENOMIC DNA]</scope>
    <source>
        <strain evidence="3">C129</strain>
    </source>
</reference>
<dbReference type="Proteomes" id="UP000000311">
    <property type="component" value="Unassembled WGS sequence"/>
</dbReference>